<accession>A0A9P5XIW5</accession>
<protein>
    <recommendedName>
        <fullName evidence="4">Tail specific protease domain-containing protein</fullName>
    </recommendedName>
</protein>
<dbReference type="AlphaFoldDB" id="A0A9P5XIW5"/>
<comment type="caution">
    <text evidence="2">The sequence shown here is derived from an EMBL/GenBank/DDBJ whole genome shotgun (WGS) entry which is preliminary data.</text>
</comment>
<dbReference type="Gene3D" id="3.90.226.10">
    <property type="entry name" value="2-enoyl-CoA Hydratase, Chain A, domain 1"/>
    <property type="match status" value="1"/>
</dbReference>
<proteinExistence type="predicted"/>
<gene>
    <name evidence="2" type="ORF">P691DRAFT_661304</name>
</gene>
<dbReference type="PANTHER" id="PTHR37049">
    <property type="entry name" value="PEPTIDASE S41 FAMILY PROTEIN"/>
    <property type="match status" value="1"/>
</dbReference>
<name>A0A9P5XIW5_9AGAR</name>
<dbReference type="OrthoDB" id="27214at2759"/>
<feature type="chain" id="PRO_5040151649" description="Tail specific protease domain-containing protein" evidence="1">
    <location>
        <begin position="16"/>
        <end position="673"/>
    </location>
</feature>
<reference evidence="2" key="1">
    <citation type="submission" date="2020-11" db="EMBL/GenBank/DDBJ databases">
        <authorList>
            <consortium name="DOE Joint Genome Institute"/>
            <person name="Ahrendt S."/>
            <person name="Riley R."/>
            <person name="Andreopoulos W."/>
            <person name="Labutti K."/>
            <person name="Pangilinan J."/>
            <person name="Ruiz-Duenas F.J."/>
            <person name="Barrasa J.M."/>
            <person name="Sanchez-Garcia M."/>
            <person name="Camarero S."/>
            <person name="Miyauchi S."/>
            <person name="Serrano A."/>
            <person name="Linde D."/>
            <person name="Babiker R."/>
            <person name="Drula E."/>
            <person name="Ayuso-Fernandez I."/>
            <person name="Pacheco R."/>
            <person name="Padilla G."/>
            <person name="Ferreira P."/>
            <person name="Barriuso J."/>
            <person name="Kellner H."/>
            <person name="Castanera R."/>
            <person name="Alfaro M."/>
            <person name="Ramirez L."/>
            <person name="Pisabarro A.G."/>
            <person name="Kuo A."/>
            <person name="Tritt A."/>
            <person name="Lipzen A."/>
            <person name="He G."/>
            <person name="Yan M."/>
            <person name="Ng V."/>
            <person name="Cullen D."/>
            <person name="Martin F."/>
            <person name="Rosso M.-N."/>
            <person name="Henrissat B."/>
            <person name="Hibbett D."/>
            <person name="Martinez A.T."/>
            <person name="Grigoriev I.V."/>
        </authorList>
    </citation>
    <scope>NUCLEOTIDE SEQUENCE</scope>
    <source>
        <strain evidence="2">MF-IS2</strain>
    </source>
</reference>
<dbReference type="InterPro" id="IPR052766">
    <property type="entry name" value="S41A_metabolite_peptidase"/>
</dbReference>
<dbReference type="GO" id="GO:0008236">
    <property type="term" value="F:serine-type peptidase activity"/>
    <property type="evidence" value="ECO:0007669"/>
    <property type="project" value="InterPro"/>
</dbReference>
<evidence type="ECO:0000313" key="3">
    <source>
        <dbReference type="Proteomes" id="UP000807342"/>
    </source>
</evidence>
<dbReference type="PANTHER" id="PTHR37049:SF4">
    <property type="entry name" value="RHODANESE DOMAIN-CONTAINING PROTEIN"/>
    <property type="match status" value="1"/>
</dbReference>
<dbReference type="Proteomes" id="UP000807342">
    <property type="component" value="Unassembled WGS sequence"/>
</dbReference>
<evidence type="ECO:0008006" key="4">
    <source>
        <dbReference type="Google" id="ProtNLM"/>
    </source>
</evidence>
<evidence type="ECO:0000256" key="1">
    <source>
        <dbReference type="SAM" id="SignalP"/>
    </source>
</evidence>
<keyword evidence="3" id="KW-1185">Reference proteome</keyword>
<feature type="signal peptide" evidence="1">
    <location>
        <begin position="1"/>
        <end position="15"/>
    </location>
</feature>
<dbReference type="InterPro" id="IPR029045">
    <property type="entry name" value="ClpP/crotonase-like_dom_sf"/>
</dbReference>
<dbReference type="GO" id="GO:0006508">
    <property type="term" value="P:proteolysis"/>
    <property type="evidence" value="ECO:0007669"/>
    <property type="project" value="InterPro"/>
</dbReference>
<sequence length="673" mass="72210">MLLGTLIGLGVGVNASVITRATDPCAAIGGQKWVSPTAVRDCFTSIKVNETLKANIIEVMSKSLAFHTSVNYQIKAPEPFTQAVHEDLFADLARITKQTYPSDYDLHIDLSRTFKRLNDGHCVWINSCYVSLFINYLPIPLVLLTDSSGNQAPHIAPEAFAVASAEFPDEISVWQNALPGNLKGKLESLSGAKVLSINGKDPNVAIDANALITGSFQGIGTRQNTFFSSYQVGAGGWNYILGNFAQQSLPLADQVVLRIQRTGSPSTDTITLPYRSRFMGAKNFTDTASFLANNCRAVPGTNGVDLNAPTAADVSPAKSPAAHFQQQPAISPGDARKQLLNVILDSAPLSDVVLPPPLVPQRPVNGSRTSAQFFLLDDNKTGVLALGSFSDNDYNAFLGSMLDGLLTLKSLGATQLVVDVSNNGGGFICAAHWLHRIIVGPKSTSVPQAGLNTTTRDGPLAQQIVQQIVTKNLDPNLQLLYNPQQWRDASDNFFAATDNWLVPPVPKVINGHDDAFSQQLGQECQPEGFPVTPPSEALFDPSKVVVVSNGRCASSCALFSVTMSKEEGAKTVVLGGRKGVQQQYCGTVGGESTDFSTIDTEIKTAQLKNSSLAPPDLLVNGVQGITWRLGFGIEDPTQPEEWQNRPADLNLLLSPEIVNNPFATWKAIVAQLL</sequence>
<dbReference type="SUPFAM" id="SSF52096">
    <property type="entry name" value="ClpP/crotonase"/>
    <property type="match status" value="1"/>
</dbReference>
<keyword evidence="1" id="KW-0732">Signal</keyword>
<dbReference type="EMBL" id="MU151073">
    <property type="protein sequence ID" value="KAF9452282.1"/>
    <property type="molecule type" value="Genomic_DNA"/>
</dbReference>
<organism evidence="2 3">
    <name type="scientific">Macrolepiota fuliginosa MF-IS2</name>
    <dbReference type="NCBI Taxonomy" id="1400762"/>
    <lineage>
        <taxon>Eukaryota</taxon>
        <taxon>Fungi</taxon>
        <taxon>Dikarya</taxon>
        <taxon>Basidiomycota</taxon>
        <taxon>Agaricomycotina</taxon>
        <taxon>Agaricomycetes</taxon>
        <taxon>Agaricomycetidae</taxon>
        <taxon>Agaricales</taxon>
        <taxon>Agaricineae</taxon>
        <taxon>Agaricaceae</taxon>
        <taxon>Macrolepiota</taxon>
    </lineage>
</organism>
<evidence type="ECO:0000313" key="2">
    <source>
        <dbReference type="EMBL" id="KAF9452282.1"/>
    </source>
</evidence>